<accession>A0A9X8QJJ2</accession>
<organism evidence="3 4">
    <name type="scientific">Pseudomonas lutea</name>
    <dbReference type="NCBI Taxonomy" id="243924"/>
    <lineage>
        <taxon>Bacteria</taxon>
        <taxon>Pseudomonadati</taxon>
        <taxon>Pseudomonadota</taxon>
        <taxon>Gammaproteobacteria</taxon>
        <taxon>Pseudomonadales</taxon>
        <taxon>Pseudomonadaceae</taxon>
        <taxon>Pseudomonas</taxon>
    </lineage>
</organism>
<sequence length="234" mass="25513">MAKKALSIRPRVTQVADARPLPGNASSGRHGASRTGEAGAVAWVPTLLKGLPRREADLIRRPRSQSPREHWLFIVDASASMRRHGALVQAKGVLLGFLEQAYRARASVAVLGATGVQPHWLAQARRASQQVPDWLADLGAGGGTPLLESLKHAHEWLKQHQCRLGNEPVSVVVMTDGRVRAWTSLPRLDASVLVIDTERAPVRVGRARQLAADLQAVYCHVDELPIGKLKHPLR</sequence>
<dbReference type="PANTHER" id="PTHR35023:SF1">
    <property type="entry name" value="MG-PROTOPORPHYRIN IX CHELATASE"/>
    <property type="match status" value="1"/>
</dbReference>
<feature type="region of interest" description="Disordered" evidence="1">
    <location>
        <begin position="16"/>
        <end position="36"/>
    </location>
</feature>
<dbReference type="Gene3D" id="3.40.50.410">
    <property type="entry name" value="von Willebrand factor, type A domain"/>
    <property type="match status" value="1"/>
</dbReference>
<evidence type="ECO:0000313" key="4">
    <source>
        <dbReference type="Proteomes" id="UP000183210"/>
    </source>
</evidence>
<dbReference type="InterPro" id="IPR052989">
    <property type="entry name" value="Mg-chelatase_DI-like"/>
</dbReference>
<dbReference type="AlphaFoldDB" id="A0A9X8QJJ2"/>
<dbReference type="PANTHER" id="PTHR35023">
    <property type="entry name" value="CHELATASE-RELATED"/>
    <property type="match status" value="1"/>
</dbReference>
<feature type="domain" description="VWFA" evidence="2">
    <location>
        <begin position="72"/>
        <end position="177"/>
    </location>
</feature>
<dbReference type="InterPro" id="IPR002035">
    <property type="entry name" value="VWF_A"/>
</dbReference>
<proteinExistence type="predicted"/>
<evidence type="ECO:0000256" key="1">
    <source>
        <dbReference type="SAM" id="MobiDB-lite"/>
    </source>
</evidence>
<comment type="caution">
    <text evidence="3">The sequence shown here is derived from an EMBL/GenBank/DDBJ whole genome shotgun (WGS) entry which is preliminary data.</text>
</comment>
<dbReference type="Proteomes" id="UP000183210">
    <property type="component" value="Unassembled WGS sequence"/>
</dbReference>
<dbReference type="GeneID" id="300267314"/>
<dbReference type="RefSeq" id="WP_074825415.1">
    <property type="nucleotide sequence ID" value="NZ_FOEV01000006.1"/>
</dbReference>
<gene>
    <name evidence="3" type="ORF">SAMN05216409_106176</name>
</gene>
<evidence type="ECO:0000259" key="2">
    <source>
        <dbReference type="Pfam" id="PF13519"/>
    </source>
</evidence>
<evidence type="ECO:0000313" key="3">
    <source>
        <dbReference type="EMBL" id="SEQ53003.1"/>
    </source>
</evidence>
<dbReference type="Pfam" id="PF13519">
    <property type="entry name" value="VWA_2"/>
    <property type="match status" value="1"/>
</dbReference>
<protein>
    <submittedName>
        <fullName evidence="3">Magnesium chelatase subunit ChlD-like protein</fullName>
    </submittedName>
</protein>
<reference evidence="3 4" key="1">
    <citation type="submission" date="2016-10" db="EMBL/GenBank/DDBJ databases">
        <authorList>
            <person name="Varghese N."/>
            <person name="Submissions S."/>
        </authorList>
    </citation>
    <scope>NUCLEOTIDE SEQUENCE [LARGE SCALE GENOMIC DNA]</scope>
    <source>
        <strain evidence="3 4">LMG 21974</strain>
    </source>
</reference>
<name>A0A9X8QJJ2_9PSED</name>
<dbReference type="SUPFAM" id="SSF53300">
    <property type="entry name" value="vWA-like"/>
    <property type="match status" value="1"/>
</dbReference>
<dbReference type="EMBL" id="FOEV01000006">
    <property type="protein sequence ID" value="SEQ53003.1"/>
    <property type="molecule type" value="Genomic_DNA"/>
</dbReference>
<dbReference type="InterPro" id="IPR036465">
    <property type="entry name" value="vWFA_dom_sf"/>
</dbReference>